<evidence type="ECO:0000256" key="2">
    <source>
        <dbReference type="SAM" id="Phobius"/>
    </source>
</evidence>
<reference evidence="4" key="1">
    <citation type="submission" date="2016-10" db="EMBL/GenBank/DDBJ databases">
        <authorList>
            <person name="Varghese N."/>
            <person name="Submissions S."/>
        </authorList>
    </citation>
    <scope>NUCLEOTIDE SEQUENCE [LARGE SCALE GENOMIC DNA]</scope>
    <source>
        <strain evidence="4">DSM 19684</strain>
    </source>
</reference>
<dbReference type="RefSeq" id="WP_089870487.1">
    <property type="nucleotide sequence ID" value="NZ_FNBH01000001.1"/>
</dbReference>
<proteinExistence type="predicted"/>
<accession>A0A1G7FI83</accession>
<sequence>MPFRFFLTIFFFLQFTDWYFASDNIQRFNIIAEEINKKAFIQDSETKSLLKELEDITSNSPNLIPKYLYWRSFANYAQGVSDPKINTVIRSKLKFFDEKKYPLENALLLNSLAYNDVITGNYTDSFTNSLKALVRYKELNSNLFKSRVELLLGVICFRTRNFDISERFYKQSLSPKSPEAENLKAQINMYCAQAFTKIGPEKAVLGMVKMIPAVDKLNNLGVSAVLYLNIGGLYMLQNKPDTAHKYYQKAMTIGEQIENRSFMTSLLINESVYSLGVGNFKDAESYIEKAEKLSQEIGNAEQLSLAYNVKYTIYEKEGSSDKAFFYLKKYNDQKEKILSNSKTIDSYQAYVSAFMASAEKELMISKQKTMLEKRKLTITLISSVFIILMGISLSVIFYQKKKQQSIIKESEKEALHKQLIYEKSIQQIQEEKHKELLDAKVREVTSYSLLLSNKNNVLQEILQKAGKSNGVDGNEDEDFSDNIIDIVRKNLNTEVESQKFIHHFNEVHPEFFSKLKSICKDLTENNLRMCAYFKMGISMKQVAVILNVSTETVKNARYRLKKKLMLAKDDSLDDFVRNI</sequence>
<evidence type="ECO:0000313" key="4">
    <source>
        <dbReference type="Proteomes" id="UP000199203"/>
    </source>
</evidence>
<feature type="transmembrane region" description="Helical" evidence="2">
    <location>
        <begin position="376"/>
        <end position="398"/>
    </location>
</feature>
<name>A0A1G7FI83_9FLAO</name>
<organism evidence="3 4">
    <name type="scientific">Epilithonimonas hungarica</name>
    <dbReference type="NCBI Taxonomy" id="454006"/>
    <lineage>
        <taxon>Bacteria</taxon>
        <taxon>Pseudomonadati</taxon>
        <taxon>Bacteroidota</taxon>
        <taxon>Flavobacteriia</taxon>
        <taxon>Flavobacteriales</taxon>
        <taxon>Weeksellaceae</taxon>
        <taxon>Chryseobacterium group</taxon>
        <taxon>Epilithonimonas</taxon>
    </lineage>
</organism>
<keyword evidence="4" id="KW-1185">Reference proteome</keyword>
<dbReference type="Gene3D" id="1.25.40.10">
    <property type="entry name" value="Tetratricopeptide repeat domain"/>
    <property type="match status" value="1"/>
</dbReference>
<dbReference type="OrthoDB" id="1090267at2"/>
<dbReference type="AlphaFoldDB" id="A0A1G7FI83"/>
<keyword evidence="2" id="KW-0472">Membrane</keyword>
<keyword evidence="1" id="KW-0802">TPR repeat</keyword>
<dbReference type="Proteomes" id="UP000199203">
    <property type="component" value="Unassembled WGS sequence"/>
</dbReference>
<keyword evidence="2" id="KW-1133">Transmembrane helix</keyword>
<dbReference type="STRING" id="454006.SAMN05421825_0113"/>
<dbReference type="SUPFAM" id="SSF48452">
    <property type="entry name" value="TPR-like"/>
    <property type="match status" value="1"/>
</dbReference>
<feature type="repeat" description="TPR" evidence="1">
    <location>
        <begin position="224"/>
        <end position="257"/>
    </location>
</feature>
<keyword evidence="2" id="KW-0812">Transmembrane</keyword>
<evidence type="ECO:0000256" key="1">
    <source>
        <dbReference type="PROSITE-ProRule" id="PRU00339"/>
    </source>
</evidence>
<dbReference type="InterPro" id="IPR011990">
    <property type="entry name" value="TPR-like_helical_dom_sf"/>
</dbReference>
<dbReference type="GO" id="GO:0006355">
    <property type="term" value="P:regulation of DNA-templated transcription"/>
    <property type="evidence" value="ECO:0007669"/>
    <property type="project" value="InterPro"/>
</dbReference>
<protein>
    <submittedName>
        <fullName evidence="3">Tetratricopeptide repeat-containing protein</fullName>
    </submittedName>
</protein>
<dbReference type="GO" id="GO:0003677">
    <property type="term" value="F:DNA binding"/>
    <property type="evidence" value="ECO:0007669"/>
    <property type="project" value="InterPro"/>
</dbReference>
<dbReference type="Gene3D" id="1.10.10.10">
    <property type="entry name" value="Winged helix-like DNA-binding domain superfamily/Winged helix DNA-binding domain"/>
    <property type="match status" value="1"/>
</dbReference>
<dbReference type="InterPro" id="IPR019734">
    <property type="entry name" value="TPR_rpt"/>
</dbReference>
<dbReference type="SUPFAM" id="SSF46894">
    <property type="entry name" value="C-terminal effector domain of the bipartite response regulators"/>
    <property type="match status" value="1"/>
</dbReference>
<dbReference type="InterPro" id="IPR036388">
    <property type="entry name" value="WH-like_DNA-bd_sf"/>
</dbReference>
<dbReference type="PROSITE" id="PS50005">
    <property type="entry name" value="TPR"/>
    <property type="match status" value="1"/>
</dbReference>
<gene>
    <name evidence="3" type="ORF">SAMN05421825_0113</name>
</gene>
<evidence type="ECO:0000313" key="3">
    <source>
        <dbReference type="EMBL" id="SDE75656.1"/>
    </source>
</evidence>
<dbReference type="InterPro" id="IPR016032">
    <property type="entry name" value="Sig_transdc_resp-reg_C-effctor"/>
</dbReference>
<dbReference type="EMBL" id="FNBH01000001">
    <property type="protein sequence ID" value="SDE75656.1"/>
    <property type="molecule type" value="Genomic_DNA"/>
</dbReference>